<organism evidence="4 5">
    <name type="scientific">Pseudomonas oryzihabitans</name>
    <dbReference type="NCBI Taxonomy" id="47885"/>
    <lineage>
        <taxon>Bacteria</taxon>
        <taxon>Pseudomonadati</taxon>
        <taxon>Pseudomonadota</taxon>
        <taxon>Gammaproteobacteria</taxon>
        <taxon>Pseudomonadales</taxon>
        <taxon>Pseudomonadaceae</taxon>
        <taxon>Pseudomonas</taxon>
    </lineage>
</organism>
<dbReference type="GO" id="GO:0016811">
    <property type="term" value="F:hydrolase activity, acting on carbon-nitrogen (but not peptide) bonds, in linear amides"/>
    <property type="evidence" value="ECO:0007669"/>
    <property type="project" value="InterPro"/>
</dbReference>
<evidence type="ECO:0000259" key="3">
    <source>
        <dbReference type="PROSITE" id="PS50263"/>
    </source>
</evidence>
<comment type="caution">
    <text evidence="4">The sequence shown here is derived from an EMBL/GenBank/DDBJ whole genome shotgun (WGS) entry which is preliminary data.</text>
</comment>
<name>A0A178LMP5_9PSED</name>
<dbReference type="OrthoDB" id="9811121at2"/>
<dbReference type="EMBL" id="LWCR01000001">
    <property type="protein sequence ID" value="OAN32452.1"/>
    <property type="molecule type" value="Genomic_DNA"/>
</dbReference>
<protein>
    <submittedName>
        <fullName evidence="4">Carbon-nitrogen hydrolase</fullName>
    </submittedName>
</protein>
<dbReference type="InterPro" id="IPR045254">
    <property type="entry name" value="Nit1/2_C-N_Hydrolase"/>
</dbReference>
<dbReference type="InterPro" id="IPR003010">
    <property type="entry name" value="C-N_Hydrolase"/>
</dbReference>
<comment type="similarity">
    <text evidence="1">Belongs to the carbon-nitrogen hydrolase superfamily. NIT1/NIT2 family.</text>
</comment>
<dbReference type="PROSITE" id="PS50263">
    <property type="entry name" value="CN_HYDROLASE"/>
    <property type="match status" value="1"/>
</dbReference>
<evidence type="ECO:0000313" key="4">
    <source>
        <dbReference type="EMBL" id="OAN32452.1"/>
    </source>
</evidence>
<dbReference type="AlphaFoldDB" id="A0A178LMP5"/>
<dbReference type="PANTHER" id="PTHR23088:SF27">
    <property type="entry name" value="DEAMINATED GLUTATHIONE AMIDASE"/>
    <property type="match status" value="1"/>
</dbReference>
<dbReference type="RefSeq" id="WP_064306773.1">
    <property type="nucleotide sequence ID" value="NZ_LWCR01000001.1"/>
</dbReference>
<proteinExistence type="inferred from homology"/>
<dbReference type="PANTHER" id="PTHR23088">
    <property type="entry name" value="NITRILASE-RELATED"/>
    <property type="match status" value="1"/>
</dbReference>
<dbReference type="SUPFAM" id="SSF56317">
    <property type="entry name" value="Carbon-nitrogen hydrolase"/>
    <property type="match status" value="1"/>
</dbReference>
<evidence type="ECO:0000256" key="2">
    <source>
        <dbReference type="ARBA" id="ARBA00022801"/>
    </source>
</evidence>
<sequence length="279" mass="29992">MSIAILQMVSGPAVAANLRAAERLLERAADAGAQLAVLPENFVAIGHSAPAELARAEAIGEGEVLPWLSSQARERGLWLLAGTLPLLPDGATEGKPCACSLLYDDRGQRIARYDKLHLFDADVSDSQGSYRESDHYAAGEALTVVDTPVGRLGLSVCYDLRFPELYGALRAAGAELISAPSAFTVPTGQAHWELLLRARAVETQSYLLGAAQGGVHANGRTTWGHAMAVDPWGEILAVQASGEAVLLIERDAERQAELRRRMPVTQHRRFAPARLAERQ</sequence>
<feature type="domain" description="CN hydrolase" evidence="3">
    <location>
        <begin position="1"/>
        <end position="252"/>
    </location>
</feature>
<gene>
    <name evidence="4" type="ORF">A4V15_01735</name>
</gene>
<dbReference type="InterPro" id="IPR001110">
    <property type="entry name" value="UPF0012_CS"/>
</dbReference>
<reference evidence="4 5" key="1">
    <citation type="submission" date="2016-04" db="EMBL/GenBank/DDBJ databases">
        <title>Draft Genome Sequences of Staphylococcus capitis Strain H36, S. capitis Strain H65, S. cohnii Strain H62, S. hominis Strain H69, Mycobacterium iranicum Strain H39, Plantibacter sp. Strain H53, Pseudomonas oryzihabitans Strain H72, and Microbacterium sp. Strain H83, isolated from residential settings.</title>
        <authorList>
            <person name="Lymperopoulou D."/>
            <person name="Adams R.I."/>
            <person name="Lindow S."/>
            <person name="Coil D.A."/>
            <person name="Jospin G."/>
            <person name="Eisen J.A."/>
        </authorList>
    </citation>
    <scope>NUCLEOTIDE SEQUENCE [LARGE SCALE GENOMIC DNA]</scope>
    <source>
        <strain evidence="4 5">H72</strain>
    </source>
</reference>
<keyword evidence="2 4" id="KW-0378">Hydrolase</keyword>
<dbReference type="Pfam" id="PF00795">
    <property type="entry name" value="CN_hydrolase"/>
    <property type="match status" value="1"/>
</dbReference>
<accession>A0A178LMP5</accession>
<dbReference type="Gene3D" id="3.60.110.10">
    <property type="entry name" value="Carbon-nitrogen hydrolase"/>
    <property type="match status" value="1"/>
</dbReference>
<dbReference type="CDD" id="cd07572">
    <property type="entry name" value="nit"/>
    <property type="match status" value="1"/>
</dbReference>
<evidence type="ECO:0000313" key="5">
    <source>
        <dbReference type="Proteomes" id="UP000078356"/>
    </source>
</evidence>
<dbReference type="InterPro" id="IPR036526">
    <property type="entry name" value="C-N_Hydrolase_sf"/>
</dbReference>
<dbReference type="Proteomes" id="UP000078356">
    <property type="component" value="Unassembled WGS sequence"/>
</dbReference>
<evidence type="ECO:0000256" key="1">
    <source>
        <dbReference type="ARBA" id="ARBA00010613"/>
    </source>
</evidence>
<dbReference type="PROSITE" id="PS01227">
    <property type="entry name" value="UPF0012"/>
    <property type="match status" value="1"/>
</dbReference>